<dbReference type="Pfam" id="PF00657">
    <property type="entry name" value="Lipase_GDSL"/>
    <property type="match status" value="1"/>
</dbReference>
<feature type="transmembrane region" description="Helical" evidence="2">
    <location>
        <begin position="339"/>
        <end position="362"/>
    </location>
</feature>
<dbReference type="GO" id="GO:0016298">
    <property type="term" value="F:lipase activity"/>
    <property type="evidence" value="ECO:0007669"/>
    <property type="project" value="InterPro"/>
</dbReference>
<evidence type="ECO:0000256" key="1">
    <source>
        <dbReference type="ARBA" id="ARBA00022801"/>
    </source>
</evidence>
<dbReference type="Gene3D" id="3.40.50.1110">
    <property type="entry name" value="SGNH hydrolase"/>
    <property type="match status" value="1"/>
</dbReference>
<evidence type="ECO:0000313" key="4">
    <source>
        <dbReference type="Proteomes" id="UP000010388"/>
    </source>
</evidence>
<dbReference type="SUPFAM" id="SSF52266">
    <property type="entry name" value="SGNH hydrolase"/>
    <property type="match status" value="1"/>
</dbReference>
<organism evidence="3 4">
    <name type="scientific">Cyanobium gracile (strain ATCC 27147 / PCC 6307)</name>
    <dbReference type="NCBI Taxonomy" id="292564"/>
    <lineage>
        <taxon>Bacteria</taxon>
        <taxon>Bacillati</taxon>
        <taxon>Cyanobacteriota</taxon>
        <taxon>Cyanophyceae</taxon>
        <taxon>Synechococcales</taxon>
        <taxon>Prochlorococcaceae</taxon>
        <taxon>Cyanobium</taxon>
    </lineage>
</organism>
<keyword evidence="2" id="KW-1133">Transmembrane helix</keyword>
<dbReference type="eggNOG" id="COG3240">
    <property type="taxonomic scope" value="Bacteria"/>
</dbReference>
<dbReference type="InterPro" id="IPR008265">
    <property type="entry name" value="Lipase_GDSL_AS"/>
</dbReference>
<dbReference type="OrthoDB" id="5292073at2"/>
<dbReference type="InterPro" id="IPR051058">
    <property type="entry name" value="GDSL_Est/Lipase"/>
</dbReference>
<dbReference type="EMBL" id="CP003495">
    <property type="protein sequence ID" value="AFY27706.1"/>
    <property type="molecule type" value="Genomic_DNA"/>
</dbReference>
<dbReference type="Proteomes" id="UP000010388">
    <property type="component" value="Chromosome"/>
</dbReference>
<dbReference type="PATRIC" id="fig|292564.3.peg.472"/>
<dbReference type="InterPro" id="IPR001087">
    <property type="entry name" value="GDSL"/>
</dbReference>
<dbReference type="AlphaFoldDB" id="K9P4Q8"/>
<name>K9P4Q8_CYAGP</name>
<dbReference type="PANTHER" id="PTHR45648">
    <property type="entry name" value="GDSL LIPASE/ACYLHYDROLASE FAMILY PROTEIN (AFU_ORTHOLOGUE AFUA_4G14700)"/>
    <property type="match status" value="1"/>
</dbReference>
<evidence type="ECO:0000256" key="2">
    <source>
        <dbReference type="SAM" id="Phobius"/>
    </source>
</evidence>
<dbReference type="HOGENOM" id="CLU_015101_3_2_3"/>
<dbReference type="InterPro" id="IPR036514">
    <property type="entry name" value="SGNH_hydro_sf"/>
</dbReference>
<dbReference type="PANTHER" id="PTHR45648:SF22">
    <property type="entry name" value="GDSL LIPASE_ACYLHYDROLASE FAMILY PROTEIN (AFU_ORTHOLOGUE AFUA_4G14700)"/>
    <property type="match status" value="1"/>
</dbReference>
<reference evidence="4" key="1">
    <citation type="journal article" date="2013" name="Proc. Natl. Acad. Sci. U.S.A.">
        <title>Improving the coverage of the cyanobacterial phylum using diversity-driven genome sequencing.</title>
        <authorList>
            <person name="Shih P.M."/>
            <person name="Wu D."/>
            <person name="Latifi A."/>
            <person name="Axen S.D."/>
            <person name="Fewer D.P."/>
            <person name="Talla E."/>
            <person name="Calteau A."/>
            <person name="Cai F."/>
            <person name="Tandeau de Marsac N."/>
            <person name="Rippka R."/>
            <person name="Herdman M."/>
            <person name="Sivonen K."/>
            <person name="Coursin T."/>
            <person name="Laurent T."/>
            <person name="Goodwin L."/>
            <person name="Nolan M."/>
            <person name="Davenport K.W."/>
            <person name="Han C.S."/>
            <person name="Rubin E.M."/>
            <person name="Eisen J.A."/>
            <person name="Woyke T."/>
            <person name="Gugger M."/>
            <person name="Kerfeld C.A."/>
        </authorList>
    </citation>
    <scope>NUCLEOTIDE SEQUENCE [LARGE SCALE GENOMIC DNA]</scope>
    <source>
        <strain evidence="4">ATCC 27147 / PCC 6307</strain>
    </source>
</reference>
<dbReference type="GO" id="GO:0006629">
    <property type="term" value="P:lipid metabolic process"/>
    <property type="evidence" value="ECO:0007669"/>
    <property type="project" value="InterPro"/>
</dbReference>
<gene>
    <name evidence="3" type="ordered locus">Cyagr_0514</name>
</gene>
<sequence length="374" mass="40617">MKKILLSILVFTSVVVGDRAEAKVSLLQNLFVFGDSLSDTGNSRNVTENYGQMNNLPPGYPLFWPPDPPYSMGRSTNGLVAAEYLWQAFNPRSQGPVASLEGGTNYAINGSTTGLENFNSISPGVLPGFRPAYNKLGAAWQLQEFVTQRPSFAPSSSLFMVWLFPNDLLYWFNSGFMTPGTVSGGEGKPADPSGLIVNGISNIAGTIGTLASFGATQFLVPNMPDLSRTPLFQGAPDPLRDQISAITDIFNAGLELTLNQLENDLQAQNPSIDIISFNTEALFDTVLDDPSTYGFTNIEDPCLTRVETVVLVCDAPDAFFFWDDFHPTTAAHQLFGQRFAAAIASPVPGPLTVLGVASAFAWSRRLRRRVRSKR</sequence>
<keyword evidence="2" id="KW-0812">Transmembrane</keyword>
<proteinExistence type="predicted"/>
<dbReference type="KEGG" id="cgc:Cyagr_0514"/>
<accession>K9P4Q8</accession>
<protein>
    <submittedName>
        <fullName evidence="3">Phospholipase/lecithinase/hemolysin</fullName>
    </submittedName>
</protein>
<dbReference type="CDD" id="cd01846">
    <property type="entry name" value="fatty_acyltransferase_like"/>
    <property type="match status" value="1"/>
</dbReference>
<keyword evidence="2" id="KW-0472">Membrane</keyword>
<evidence type="ECO:0000313" key="3">
    <source>
        <dbReference type="EMBL" id="AFY27706.1"/>
    </source>
</evidence>
<dbReference type="PROSITE" id="PS01098">
    <property type="entry name" value="LIPASE_GDSL_SER"/>
    <property type="match status" value="1"/>
</dbReference>
<dbReference type="RefSeq" id="WP_015108161.1">
    <property type="nucleotide sequence ID" value="NC_019675.1"/>
</dbReference>
<dbReference type="STRING" id="292564.Cyagr_0514"/>
<keyword evidence="1" id="KW-0378">Hydrolase</keyword>